<dbReference type="SUPFAM" id="SSF53756">
    <property type="entry name" value="UDP-Glycosyltransferase/glycogen phosphorylase"/>
    <property type="match status" value="1"/>
</dbReference>
<dbReference type="InterPro" id="IPR001296">
    <property type="entry name" value="Glyco_trans_1"/>
</dbReference>
<proteinExistence type="predicted"/>
<dbReference type="GO" id="GO:0009103">
    <property type="term" value="P:lipopolysaccharide biosynthetic process"/>
    <property type="evidence" value="ECO:0007669"/>
    <property type="project" value="TreeGrafter"/>
</dbReference>
<name>A0A840C4C3_9HYPH</name>
<evidence type="ECO:0000313" key="4">
    <source>
        <dbReference type="EMBL" id="MBB4017786.1"/>
    </source>
</evidence>
<dbReference type="EMBL" id="JACIEN010000003">
    <property type="protein sequence ID" value="MBB4017786.1"/>
    <property type="molecule type" value="Genomic_DNA"/>
</dbReference>
<evidence type="ECO:0000259" key="2">
    <source>
        <dbReference type="Pfam" id="PF00534"/>
    </source>
</evidence>
<evidence type="ECO:0000313" key="5">
    <source>
        <dbReference type="Proteomes" id="UP000577362"/>
    </source>
</evidence>
<protein>
    <submittedName>
        <fullName evidence="4">Glycosyltransferase involved in cell wall biosynthesis</fullName>
    </submittedName>
</protein>
<accession>A0A840C4C3</accession>
<feature type="domain" description="Glycosyl transferase family 1" evidence="2">
    <location>
        <begin position="206"/>
        <end position="374"/>
    </location>
</feature>
<dbReference type="PANTHER" id="PTHR46401:SF2">
    <property type="entry name" value="GLYCOSYLTRANSFERASE WBBK-RELATED"/>
    <property type="match status" value="1"/>
</dbReference>
<dbReference type="Proteomes" id="UP000577362">
    <property type="component" value="Unassembled WGS sequence"/>
</dbReference>
<sequence>MRLLFLHNNFPGQYARIIKHLNGRKGIDILAVSRAGNRQPSPVRRIDYEPHRSVSEQVHPALRYTEEAVIRGQAVYKALAPARAKGWRPDVMLAHSGFGDGLFLKDLWPDARYMPYLEWYYRAYGSDASFFDERAKDPNVELRIRMKNTVILQDLAAMDWGQSPTQYQKSQFPGVFHGRMSVLHDGVDTDYFAPDPRETLTIGSHVFRRGDPLVTYIARGMEPYRGFPQFIEAVSLLQRMHAGVHAVVIGEDRIAYGPKDKASYKQWALETFRPDLGRLHFLGRQPLSVLRQVLRVSAAHVYLTAPFVLSWSMMEAMATGALIVGSDTEPVREVVDDGRTGVLVPFFEPPRLAQRLLEVLAAPQRYEDIRRRARALMLQRYDERELCARYVRLIETVAAGGRPGPAGHGPVRESVRMPEAAVI</sequence>
<gene>
    <name evidence="4" type="ORF">GGR16_002820</name>
</gene>
<keyword evidence="1 4" id="KW-0808">Transferase</keyword>
<evidence type="ECO:0000259" key="3">
    <source>
        <dbReference type="Pfam" id="PF12000"/>
    </source>
</evidence>
<dbReference type="PANTHER" id="PTHR46401">
    <property type="entry name" value="GLYCOSYLTRANSFERASE WBBK-RELATED"/>
    <property type="match status" value="1"/>
</dbReference>
<keyword evidence="5" id="KW-1185">Reference proteome</keyword>
<dbReference type="Gene3D" id="3.40.50.2000">
    <property type="entry name" value="Glycogen Phosphorylase B"/>
    <property type="match status" value="2"/>
</dbReference>
<dbReference type="InterPro" id="IPR022623">
    <property type="entry name" value="Glyco_trans_4"/>
</dbReference>
<reference evidence="4 5" key="1">
    <citation type="submission" date="2020-08" db="EMBL/GenBank/DDBJ databases">
        <title>Genomic Encyclopedia of Type Strains, Phase IV (KMG-IV): sequencing the most valuable type-strain genomes for metagenomic binning, comparative biology and taxonomic classification.</title>
        <authorList>
            <person name="Goeker M."/>
        </authorList>
    </citation>
    <scope>NUCLEOTIDE SEQUENCE [LARGE SCALE GENOMIC DNA]</scope>
    <source>
        <strain evidence="4 5">DSM 103737</strain>
    </source>
</reference>
<organism evidence="4 5">
    <name type="scientific">Chelatococcus caeni</name>
    <dbReference type="NCBI Taxonomy" id="1348468"/>
    <lineage>
        <taxon>Bacteria</taxon>
        <taxon>Pseudomonadati</taxon>
        <taxon>Pseudomonadota</taxon>
        <taxon>Alphaproteobacteria</taxon>
        <taxon>Hyphomicrobiales</taxon>
        <taxon>Chelatococcaceae</taxon>
        <taxon>Chelatococcus</taxon>
    </lineage>
</organism>
<dbReference type="Pfam" id="PF00534">
    <property type="entry name" value="Glycos_transf_1"/>
    <property type="match status" value="1"/>
</dbReference>
<feature type="domain" description="Glycosyl transferase family 4" evidence="3">
    <location>
        <begin position="27"/>
        <end position="192"/>
    </location>
</feature>
<evidence type="ECO:0000256" key="1">
    <source>
        <dbReference type="ARBA" id="ARBA00022679"/>
    </source>
</evidence>
<dbReference type="Pfam" id="PF12000">
    <property type="entry name" value="Glyco_trans_4_3"/>
    <property type="match status" value="1"/>
</dbReference>
<dbReference type="AlphaFoldDB" id="A0A840C4C3"/>
<dbReference type="GO" id="GO:0016757">
    <property type="term" value="F:glycosyltransferase activity"/>
    <property type="evidence" value="ECO:0007669"/>
    <property type="project" value="InterPro"/>
</dbReference>
<comment type="caution">
    <text evidence="4">The sequence shown here is derived from an EMBL/GenBank/DDBJ whole genome shotgun (WGS) entry which is preliminary data.</text>
</comment>